<dbReference type="EMBL" id="JAPEVB010000003">
    <property type="protein sequence ID" value="KAJ4390769.1"/>
    <property type="molecule type" value="Genomic_DNA"/>
</dbReference>
<feature type="region of interest" description="Disordered" evidence="4">
    <location>
        <begin position="147"/>
        <end position="187"/>
    </location>
</feature>
<dbReference type="Proteomes" id="UP001140453">
    <property type="component" value="Unassembled WGS sequence"/>
</dbReference>
<evidence type="ECO:0000259" key="6">
    <source>
        <dbReference type="PROSITE" id="PS50110"/>
    </source>
</evidence>
<dbReference type="PROSITE" id="PS50109">
    <property type="entry name" value="HIS_KIN"/>
    <property type="match status" value="1"/>
</dbReference>
<evidence type="ECO:0000256" key="4">
    <source>
        <dbReference type="SAM" id="MobiDB-lite"/>
    </source>
</evidence>
<dbReference type="SMART" id="SM00388">
    <property type="entry name" value="HisKA"/>
    <property type="match status" value="1"/>
</dbReference>
<evidence type="ECO:0000313" key="8">
    <source>
        <dbReference type="Proteomes" id="UP001140453"/>
    </source>
</evidence>
<dbReference type="InterPro" id="IPR058846">
    <property type="entry name" value="PAS-like"/>
</dbReference>
<dbReference type="InterPro" id="IPR011006">
    <property type="entry name" value="CheY-like_superfamily"/>
</dbReference>
<feature type="region of interest" description="Disordered" evidence="4">
    <location>
        <begin position="1"/>
        <end position="20"/>
    </location>
</feature>
<feature type="domain" description="Response regulatory" evidence="6">
    <location>
        <begin position="1104"/>
        <end position="1228"/>
    </location>
</feature>
<dbReference type="Gene3D" id="3.40.50.2300">
    <property type="match status" value="1"/>
</dbReference>
<feature type="coiled-coil region" evidence="3">
    <location>
        <begin position="597"/>
        <end position="624"/>
    </location>
</feature>
<dbReference type="InterPro" id="IPR005467">
    <property type="entry name" value="His_kinase_dom"/>
</dbReference>
<dbReference type="InterPro" id="IPR050956">
    <property type="entry name" value="2C_system_His_kinase"/>
</dbReference>
<dbReference type="Gene3D" id="1.10.287.130">
    <property type="match status" value="1"/>
</dbReference>
<dbReference type="InterPro" id="IPR029016">
    <property type="entry name" value="GAF-like_dom_sf"/>
</dbReference>
<gene>
    <name evidence="7" type="ORF">N0V93_004367</name>
</gene>
<dbReference type="PRINTS" id="PR00344">
    <property type="entry name" value="BCTRLSENSOR"/>
</dbReference>
<feature type="compositionally biased region" description="Basic and acidic residues" evidence="4">
    <location>
        <begin position="163"/>
        <end position="186"/>
    </location>
</feature>
<proteinExistence type="predicted"/>
<evidence type="ECO:0000256" key="3">
    <source>
        <dbReference type="SAM" id="Coils"/>
    </source>
</evidence>
<dbReference type="SUPFAM" id="SSF55785">
    <property type="entry name" value="PYP-like sensor domain (PAS domain)"/>
    <property type="match status" value="1"/>
</dbReference>
<dbReference type="Pfam" id="PF02518">
    <property type="entry name" value="HATPase_c"/>
    <property type="match status" value="1"/>
</dbReference>
<dbReference type="InterPro" id="IPR003661">
    <property type="entry name" value="HisK_dim/P_dom"/>
</dbReference>
<dbReference type="SMART" id="SM00091">
    <property type="entry name" value="PAS"/>
    <property type="match status" value="1"/>
</dbReference>
<dbReference type="AlphaFoldDB" id="A0A9W9CX24"/>
<keyword evidence="8" id="KW-1185">Reference proteome</keyword>
<evidence type="ECO:0000313" key="7">
    <source>
        <dbReference type="EMBL" id="KAJ4390769.1"/>
    </source>
</evidence>
<dbReference type="GO" id="GO:0000155">
    <property type="term" value="F:phosphorelay sensor kinase activity"/>
    <property type="evidence" value="ECO:0007669"/>
    <property type="project" value="InterPro"/>
</dbReference>
<sequence>MDPAAGERPPAKVPPLMGDDHQNSAVESLHLFEYLEQDDRGSYVLDLHAPPESNPIYWNPILRKNKGLRDRLLGLRKLYNLREAMRHSADWTFLQWQVDPDTAGHARSCRYGQSYWIATTLRNRWRVITSVLAVQMVPNEIPAAIISNTSSTSPAPRTYNSYRSKDTNEDSQDDPKFRQHSTHDEDPAASLHTEAGATHGHIQEYTWTNNNSALPVHVNGLIEDKFLNRPLDQDNRASIGTFDWTRPDPTVTVTPFVKFFRNFDWGSTSLGPIESWSIAMRRHVLLLMADPRPAAMFVGPEKITLYNEGYVWVIGSKHPFMMGKPFDEAWADLGDAFEPCFRRGIETGVATQFNDSGFFIERANFLEETYFRLSMIPVSLESGVSAFYNPVFETTQQVITARRMTFLLSVSAELAGSKEPKEFWESLERALESSPHEVPFSLMYSARKSLNEKLSTSEKHITREKWVLEGSIGYPLDTLASIPKILSPDGDAAQDFIPHFFDLVHDPEPTLLRRFDGSLPENLINKVQSRAFGDRCEAALLIPIRSTGENVLGFLLLGVDPRRPYDEDYVVFTQLLTSQLATAMASAVLFEDEARTRRTALSDRDKLSEKALEAEQRFQRMADLAPVAMFHFDETGMPIYCNDMWYAITEHPRGAEYPMSWYNVIHSDDHDLMDKEWAKLGSGASVSFEIRLKKPFQAAEVVGGERVKGDTWILASAYSQRREDGTISSILGCLTDISRQKWAEDFQTRRKKEALELKRQQENFIDMTSHEMRNPLSAIVQCADSIAASLSDFDGSKRGDFTMSREDVESSLDAAQTIALCAQHQTRIIDDVLTLSKLDSNLLHITPVDCQPAVVVENSLKIFDGELRKNDVELRLNIDKSYSELRVDWVKLDPSRVLQILINLLSNAIKFTSTQEKRRIHISVGASLQRPTSANGLHYLPSKATRQDVSDKPDSEWGTGELVYLQIQVRDTGKGLHEHERKLLFQRFSQTSPRTHVQYGGSGLGLFISRELTELQGGEIGVLSEAGVGSTFAFFVQSRRTDPPASAIPTHSPGQTPLVPEVSVFNIQKQKVLNPLAFSRLPNRSGSPSSTPKKGMTVSDEVRHVLVVEDNLVNQKVLSKQLRGAGCVVSVANHGGEALALLEKSRFCVDGGEALNVVLMDLEMPVMDGLTCTKKIREMQKQGKIRGYVPVIAVTANARSEQIATARDSGMASRLANALTDATDLFLT</sequence>
<organism evidence="7 8">
    <name type="scientific">Gnomoniopsis smithogilvyi</name>
    <dbReference type="NCBI Taxonomy" id="1191159"/>
    <lineage>
        <taxon>Eukaryota</taxon>
        <taxon>Fungi</taxon>
        <taxon>Dikarya</taxon>
        <taxon>Ascomycota</taxon>
        <taxon>Pezizomycotina</taxon>
        <taxon>Sordariomycetes</taxon>
        <taxon>Sordariomycetidae</taxon>
        <taxon>Diaporthales</taxon>
        <taxon>Gnomoniaceae</taxon>
        <taxon>Gnomoniopsis</taxon>
    </lineage>
</organism>
<keyword evidence="1 2" id="KW-0597">Phosphoprotein</keyword>
<dbReference type="Pfam" id="PF00072">
    <property type="entry name" value="Response_reg"/>
    <property type="match status" value="1"/>
</dbReference>
<dbReference type="Gene3D" id="3.30.565.10">
    <property type="entry name" value="Histidine kinase-like ATPase, C-terminal domain"/>
    <property type="match status" value="1"/>
</dbReference>
<dbReference type="InterPro" id="IPR036097">
    <property type="entry name" value="HisK_dim/P_sf"/>
</dbReference>
<dbReference type="Gene3D" id="3.30.450.40">
    <property type="match status" value="1"/>
</dbReference>
<dbReference type="InterPro" id="IPR003594">
    <property type="entry name" value="HATPase_dom"/>
</dbReference>
<evidence type="ECO:0000256" key="2">
    <source>
        <dbReference type="PROSITE-ProRule" id="PRU00169"/>
    </source>
</evidence>
<feature type="domain" description="Histidine kinase" evidence="5">
    <location>
        <begin position="767"/>
        <end position="1040"/>
    </location>
</feature>
<dbReference type="InterPro" id="IPR035965">
    <property type="entry name" value="PAS-like_dom_sf"/>
</dbReference>
<comment type="caution">
    <text evidence="7">The sequence shown here is derived from an EMBL/GenBank/DDBJ whole genome shotgun (WGS) entry which is preliminary data.</text>
</comment>
<dbReference type="SMART" id="SM00387">
    <property type="entry name" value="HATPase_c"/>
    <property type="match status" value="1"/>
</dbReference>
<dbReference type="InterPro" id="IPR000014">
    <property type="entry name" value="PAS"/>
</dbReference>
<evidence type="ECO:0000259" key="5">
    <source>
        <dbReference type="PROSITE" id="PS50109"/>
    </source>
</evidence>
<dbReference type="CDD" id="cd00130">
    <property type="entry name" value="PAS"/>
    <property type="match status" value="1"/>
</dbReference>
<evidence type="ECO:0000256" key="1">
    <source>
        <dbReference type="ARBA" id="ARBA00022553"/>
    </source>
</evidence>
<dbReference type="Gene3D" id="3.30.450.20">
    <property type="entry name" value="PAS domain"/>
    <property type="match status" value="2"/>
</dbReference>
<dbReference type="CDD" id="cd17546">
    <property type="entry name" value="REC_hyHK_CKI1_RcsC-like"/>
    <property type="match status" value="1"/>
</dbReference>
<dbReference type="InterPro" id="IPR004358">
    <property type="entry name" value="Sig_transdc_His_kin-like_C"/>
</dbReference>
<dbReference type="InterPro" id="IPR001789">
    <property type="entry name" value="Sig_transdc_resp-reg_receiver"/>
</dbReference>
<keyword evidence="3" id="KW-0175">Coiled coil</keyword>
<dbReference type="SUPFAM" id="SSF55874">
    <property type="entry name" value="ATPase domain of HSP90 chaperone/DNA topoisomerase II/histidine kinase"/>
    <property type="match status" value="1"/>
</dbReference>
<feature type="compositionally biased region" description="Polar residues" evidence="4">
    <location>
        <begin position="147"/>
        <end position="162"/>
    </location>
</feature>
<name>A0A9W9CX24_9PEZI</name>
<dbReference type="CDD" id="cd00082">
    <property type="entry name" value="HisKA"/>
    <property type="match status" value="1"/>
</dbReference>
<dbReference type="Pfam" id="PF26131">
    <property type="entry name" value="PAS-like"/>
    <property type="match status" value="1"/>
</dbReference>
<feature type="modified residue" description="4-aspartylphosphate" evidence="2">
    <location>
        <position position="1161"/>
    </location>
</feature>
<dbReference type="Pfam" id="PF00512">
    <property type="entry name" value="HisKA"/>
    <property type="match status" value="1"/>
</dbReference>
<dbReference type="InterPro" id="IPR036890">
    <property type="entry name" value="HATPase_C_sf"/>
</dbReference>
<reference evidence="7" key="1">
    <citation type="submission" date="2022-10" db="EMBL/GenBank/DDBJ databases">
        <title>Tapping the CABI collections for fungal endophytes: first genome assemblies for Collariella, Neodidymelliopsis, Ascochyta clinopodiicola, Didymella pomorum, Didymosphaeria variabile, Neocosmospora piperis and Neocucurbitaria cava.</title>
        <authorList>
            <person name="Hill R."/>
        </authorList>
    </citation>
    <scope>NUCLEOTIDE SEQUENCE</scope>
    <source>
        <strain evidence="7">IMI 355082</strain>
    </source>
</reference>
<dbReference type="SUPFAM" id="SSF55781">
    <property type="entry name" value="GAF domain-like"/>
    <property type="match status" value="1"/>
</dbReference>
<dbReference type="SMART" id="SM00448">
    <property type="entry name" value="REC"/>
    <property type="match status" value="1"/>
</dbReference>
<dbReference type="SUPFAM" id="SSF52172">
    <property type="entry name" value="CheY-like"/>
    <property type="match status" value="1"/>
</dbReference>
<dbReference type="SUPFAM" id="SSF47384">
    <property type="entry name" value="Homodimeric domain of signal transducing histidine kinase"/>
    <property type="match status" value="1"/>
</dbReference>
<dbReference type="OrthoDB" id="60033at2759"/>
<dbReference type="PANTHER" id="PTHR43719">
    <property type="entry name" value="TWO-COMPONENT HISTIDINE KINASE"/>
    <property type="match status" value="1"/>
</dbReference>
<accession>A0A9W9CX24</accession>
<dbReference type="PANTHER" id="PTHR43719:SF30">
    <property type="entry name" value="TWO-COMPONENT SYSTEM RESPONSE REGULATOR"/>
    <property type="match status" value="1"/>
</dbReference>
<dbReference type="PROSITE" id="PS50110">
    <property type="entry name" value="RESPONSE_REGULATORY"/>
    <property type="match status" value="1"/>
</dbReference>
<protein>
    <submittedName>
        <fullName evidence="7">Uncharacterized protein</fullName>
    </submittedName>
</protein>